<comment type="caution">
    <text evidence="2">The sequence shown here is derived from an EMBL/GenBank/DDBJ whole genome shotgun (WGS) entry which is preliminary data.</text>
</comment>
<dbReference type="Proteomes" id="UP001249851">
    <property type="component" value="Unassembled WGS sequence"/>
</dbReference>
<dbReference type="InterPro" id="IPR015419">
    <property type="entry name" value="CTAG/Pcc1"/>
</dbReference>
<proteinExistence type="inferred from homology"/>
<evidence type="ECO:0000256" key="1">
    <source>
        <dbReference type="ARBA" id="ARBA00007073"/>
    </source>
</evidence>
<evidence type="ECO:0000313" key="2">
    <source>
        <dbReference type="EMBL" id="KAK2547237.1"/>
    </source>
</evidence>
<dbReference type="Pfam" id="PF09341">
    <property type="entry name" value="Pcc1"/>
    <property type="match status" value="1"/>
</dbReference>
<dbReference type="Gene3D" id="3.30.310.50">
    <property type="entry name" value="Alpha-D-phosphohexomutase, C-terminal domain"/>
    <property type="match status" value="1"/>
</dbReference>
<protein>
    <submittedName>
        <fullName evidence="2">Uncharacterized protein</fullName>
    </submittedName>
</protein>
<keyword evidence="3" id="KW-1185">Reference proteome</keyword>
<reference evidence="2" key="2">
    <citation type="journal article" date="2023" name="Science">
        <title>Genomic signatures of disease resistance in endangered staghorn corals.</title>
        <authorList>
            <person name="Vollmer S.V."/>
            <person name="Selwyn J.D."/>
            <person name="Despard B.A."/>
            <person name="Roesel C.L."/>
        </authorList>
    </citation>
    <scope>NUCLEOTIDE SEQUENCE</scope>
    <source>
        <strain evidence="2">K2</strain>
    </source>
</reference>
<accession>A0AAD9PQM1</accession>
<sequence length="65" mass="7237">MADATKELKLEISVPFATESEAQIALNSLSVDPEPKRGGVKKELVVKSNVLLCKKVQEYKMYARI</sequence>
<dbReference type="AlphaFoldDB" id="A0AAD9PQM1"/>
<comment type="similarity">
    <text evidence="1">Belongs to the CTAG/PCC1 family.</text>
</comment>
<organism evidence="2 3">
    <name type="scientific">Acropora cervicornis</name>
    <name type="common">Staghorn coral</name>
    <dbReference type="NCBI Taxonomy" id="6130"/>
    <lineage>
        <taxon>Eukaryota</taxon>
        <taxon>Metazoa</taxon>
        <taxon>Cnidaria</taxon>
        <taxon>Anthozoa</taxon>
        <taxon>Hexacorallia</taxon>
        <taxon>Scleractinia</taxon>
        <taxon>Astrocoeniina</taxon>
        <taxon>Acroporidae</taxon>
        <taxon>Acropora</taxon>
    </lineage>
</organism>
<reference evidence="2" key="1">
    <citation type="journal article" date="2023" name="G3 (Bethesda)">
        <title>Whole genome assembly and annotation of the endangered Caribbean coral Acropora cervicornis.</title>
        <authorList>
            <person name="Selwyn J.D."/>
            <person name="Vollmer S.V."/>
        </authorList>
    </citation>
    <scope>NUCLEOTIDE SEQUENCE</scope>
    <source>
        <strain evidence="2">K2</strain>
    </source>
</reference>
<dbReference type="EMBL" id="JARQWQ010000199">
    <property type="protein sequence ID" value="KAK2547237.1"/>
    <property type="molecule type" value="Genomic_DNA"/>
</dbReference>
<gene>
    <name evidence="2" type="ORF">P5673_032893</name>
</gene>
<name>A0AAD9PQM1_ACRCE</name>
<evidence type="ECO:0000313" key="3">
    <source>
        <dbReference type="Proteomes" id="UP001249851"/>
    </source>
</evidence>